<dbReference type="InterPro" id="IPR044855">
    <property type="entry name" value="CoA-Trfase_III_dom3_sf"/>
</dbReference>
<dbReference type="RefSeq" id="WP_122183154.1">
    <property type="nucleotide sequence ID" value="NZ_RFFJ01000030.1"/>
</dbReference>
<keyword evidence="1 3" id="KW-0808">Transferase</keyword>
<comment type="caution">
    <text evidence="3">The sequence shown here is derived from an EMBL/GenBank/DDBJ whole genome shotgun (WGS) entry which is preliminary data.</text>
</comment>
<dbReference type="InterPro" id="IPR003673">
    <property type="entry name" value="CoA-Trfase_fam_III"/>
</dbReference>
<dbReference type="PANTHER" id="PTHR48207:SF4">
    <property type="entry name" value="BLL6097 PROTEIN"/>
    <property type="match status" value="1"/>
</dbReference>
<feature type="compositionally biased region" description="Basic and acidic residues" evidence="2">
    <location>
        <begin position="22"/>
        <end position="33"/>
    </location>
</feature>
<dbReference type="AlphaFoldDB" id="A0A3M2LZC3"/>
<organism evidence="3 4">
    <name type="scientific">Streptomyces triticirhizae</name>
    <dbReference type="NCBI Taxonomy" id="2483353"/>
    <lineage>
        <taxon>Bacteria</taxon>
        <taxon>Bacillati</taxon>
        <taxon>Actinomycetota</taxon>
        <taxon>Actinomycetes</taxon>
        <taxon>Kitasatosporales</taxon>
        <taxon>Streptomycetaceae</taxon>
        <taxon>Streptomyces</taxon>
    </lineage>
</organism>
<evidence type="ECO:0000256" key="2">
    <source>
        <dbReference type="SAM" id="MobiDB-lite"/>
    </source>
</evidence>
<evidence type="ECO:0000313" key="3">
    <source>
        <dbReference type="EMBL" id="RMI42854.1"/>
    </source>
</evidence>
<gene>
    <name evidence="3" type="ORF">EBN88_08310</name>
</gene>
<dbReference type="InterPro" id="IPR023606">
    <property type="entry name" value="CoA-Trfase_III_dom_1_sf"/>
</dbReference>
<reference evidence="3 4" key="1">
    <citation type="submission" date="2018-10" db="EMBL/GenBank/DDBJ databases">
        <title>Isolation, diversity and antifungal activity of actinobacteria from wheat.</title>
        <authorList>
            <person name="Han C."/>
        </authorList>
    </citation>
    <scope>NUCLEOTIDE SEQUENCE [LARGE SCALE GENOMIC DNA]</scope>
    <source>
        <strain evidence="3 4">NEAU-YY642</strain>
    </source>
</reference>
<dbReference type="InterPro" id="IPR050483">
    <property type="entry name" value="CoA-transferase_III_domain"/>
</dbReference>
<dbReference type="Gene3D" id="3.40.50.10540">
    <property type="entry name" value="Crotonobetainyl-coa:carnitine coa-transferase, domain 1"/>
    <property type="match status" value="1"/>
</dbReference>
<dbReference type="GO" id="GO:0008410">
    <property type="term" value="F:CoA-transferase activity"/>
    <property type="evidence" value="ECO:0007669"/>
    <property type="project" value="TreeGrafter"/>
</dbReference>
<protein>
    <submittedName>
        <fullName evidence="3">CoA transferase</fullName>
    </submittedName>
</protein>
<feature type="region of interest" description="Disordered" evidence="2">
    <location>
        <begin position="1"/>
        <end position="33"/>
    </location>
</feature>
<dbReference type="Pfam" id="PF02515">
    <property type="entry name" value="CoA_transf_3"/>
    <property type="match status" value="1"/>
</dbReference>
<keyword evidence="4" id="KW-1185">Reference proteome</keyword>
<dbReference type="PANTHER" id="PTHR48207">
    <property type="entry name" value="SUCCINATE--HYDROXYMETHYLGLUTARATE COA-TRANSFERASE"/>
    <property type="match status" value="1"/>
</dbReference>
<dbReference type="Gene3D" id="3.30.1540.10">
    <property type="entry name" value="formyl-coa transferase, domain 3"/>
    <property type="match status" value="1"/>
</dbReference>
<dbReference type="Proteomes" id="UP000278673">
    <property type="component" value="Unassembled WGS sequence"/>
</dbReference>
<evidence type="ECO:0000256" key="1">
    <source>
        <dbReference type="ARBA" id="ARBA00022679"/>
    </source>
</evidence>
<sequence>MSDHARDDDTAARDNPAATHDTAARHHAADEGRPSGAALAGIRVVDLTQVMAGPFCTMILADLGADVIKVENPGGGDQTRHSWGETDDGRDSTAFFALNRNKRSVLLDLKTERGLADLHRMVATADVVVHNWRPGVAERLGADHATLSALNPRLVYAAISGFGTTGPYADRPGYDLIAQGMAGAMSVTGEPDGRPVKNGLPVGDLGAGMLLVSGILAALLHRERTGEGQRVETSLFEAVLAMSVWESTEYWATGAPPRPLGSANRMSAPYQALRTADGYLTIGANNQRLWQRLCAALELGELVDDPRFVTNMDRMRHRDELAALLEERLAADTTERWVDALLAAGVPAGPIQDYAQVLDHDPQVAARELVREVDHPVAGRVKVLAPPLRLSASPAAIRRHPPLIGEHTDEVLAELAGPAARRRGRNGEEAP</sequence>
<dbReference type="EMBL" id="RFFJ01000030">
    <property type="protein sequence ID" value="RMI42854.1"/>
    <property type="molecule type" value="Genomic_DNA"/>
</dbReference>
<feature type="compositionally biased region" description="Basic and acidic residues" evidence="2">
    <location>
        <begin position="1"/>
        <end position="12"/>
    </location>
</feature>
<evidence type="ECO:0000313" key="4">
    <source>
        <dbReference type="Proteomes" id="UP000278673"/>
    </source>
</evidence>
<proteinExistence type="predicted"/>
<dbReference type="SUPFAM" id="SSF89796">
    <property type="entry name" value="CoA-transferase family III (CaiB/BaiF)"/>
    <property type="match status" value="1"/>
</dbReference>
<accession>A0A3M2LZC3</accession>
<name>A0A3M2LZC3_9ACTN</name>